<gene>
    <name evidence="3" type="ORF">CWE13_12180</name>
</gene>
<protein>
    <recommendedName>
        <fullName evidence="2">AAA+ ATPase domain-containing protein</fullName>
    </recommendedName>
</protein>
<dbReference type="SUPFAM" id="SSF52540">
    <property type="entry name" value="P-loop containing nucleoside triphosphate hydrolases"/>
    <property type="match status" value="1"/>
</dbReference>
<dbReference type="Gene3D" id="3.40.50.300">
    <property type="entry name" value="P-loop containing nucleotide triphosphate hydrolases"/>
    <property type="match status" value="1"/>
</dbReference>
<dbReference type="PANTHER" id="PTHR35894:SF1">
    <property type="entry name" value="PHOSPHORIBULOKINASE _ URIDINE KINASE FAMILY"/>
    <property type="match status" value="1"/>
</dbReference>
<dbReference type="OrthoDB" id="9780149at2"/>
<reference evidence="4" key="1">
    <citation type="journal article" date="2018" name="Front. Microbiol.">
        <title>Genome-Based Analysis Reveals the Taxonomy and Diversity of the Family Idiomarinaceae.</title>
        <authorList>
            <person name="Liu Y."/>
            <person name="Lai Q."/>
            <person name="Shao Z."/>
        </authorList>
    </citation>
    <scope>NUCLEOTIDE SEQUENCE [LARGE SCALE GENOMIC DNA]</scope>
    <source>
        <strain evidence="4">AIS</strain>
    </source>
</reference>
<dbReference type="Proteomes" id="UP000286934">
    <property type="component" value="Unassembled WGS sequence"/>
</dbReference>
<feature type="domain" description="AAA+ ATPase" evidence="2">
    <location>
        <begin position="42"/>
        <end position="187"/>
    </location>
</feature>
<dbReference type="InterPro" id="IPR003593">
    <property type="entry name" value="AAA+_ATPase"/>
</dbReference>
<dbReference type="InterPro" id="IPR049945">
    <property type="entry name" value="AAA_22"/>
</dbReference>
<dbReference type="AlphaFoldDB" id="A0A432WKU9"/>
<keyword evidence="1" id="KW-0472">Membrane</keyword>
<dbReference type="InterPro" id="IPR027417">
    <property type="entry name" value="P-loop_NTPase"/>
</dbReference>
<evidence type="ECO:0000313" key="4">
    <source>
        <dbReference type="Proteomes" id="UP000286934"/>
    </source>
</evidence>
<dbReference type="Pfam" id="PF13401">
    <property type="entry name" value="AAA_22"/>
    <property type="match status" value="1"/>
</dbReference>
<keyword evidence="1" id="KW-1133">Transmembrane helix</keyword>
<dbReference type="Pfam" id="PF16537">
    <property type="entry name" value="T2SSB"/>
    <property type="match status" value="1"/>
</dbReference>
<dbReference type="PANTHER" id="PTHR35894">
    <property type="entry name" value="GENERAL SECRETION PATHWAY PROTEIN A-RELATED"/>
    <property type="match status" value="1"/>
</dbReference>
<sequence>MYHDFFGFTQVPFSIAPDPEFLFLGPRHREGLAHLRNGLTGSGGFLLLTGEVGTGKTTLSRAILAELGDTLDVAFVLNPMLSERELLATICDQFGIPGRHEKASLKRLTDHLSRFLQEAGEQGRNPVVLIDEAQHLLPSVLEQLRLLTNLETDSRKLLSVVLIGQPELQELLQRRELRQVAQRIVARYHLLPLTFAETKDYIQHRLARVEANENIFNTAALKAVWQFSQGTPRLINLVCDRALQIAAREELQQVTGKHVAEAVASLSFAPAVQRAPHARRVRLSGYIGVTAILVIVIGALSWAISEYLPLSSDNNQANTQASHDSKPNRPLDIGSGMLLLPAVEALAERWDVASFAIGSEPCQQLRDVNLACLRTNFSMPELIQFDTPVLFKGAAANQAQAQQREAGYYLLLGYGSAANLGNADNEESHAWIVWDGEALHYLSDIQFAEIYSGNALLLWQIPTSDDLTDVVRGGLAERVPYSMQNRSLLQQLQWLRQSQAVRINEMSVEAPAANELSAIELAVLSSAHYQQRPRLSDANLNVAGIRTTAEPRVSYLGGAETLEQLIIPQERLLVPEEFSNNPIVANTVANEADEDNRNSNEGERLTTRQVNVSEEDDLDDVSPRIRALFDQAVAEVGINDVLSDPSVNNTQTLRELNELTAAERRSLPRFEYNSHMYSGRTQERWIRLNDRMLREGDRLGDLRVIQIEAAHTIFGFREILFRVEALEDLTD</sequence>
<dbReference type="GO" id="GO:0015627">
    <property type="term" value="C:type II protein secretion system complex"/>
    <property type="evidence" value="ECO:0007669"/>
    <property type="project" value="InterPro"/>
</dbReference>
<dbReference type="SMART" id="SM00382">
    <property type="entry name" value="AAA"/>
    <property type="match status" value="1"/>
</dbReference>
<dbReference type="Gene3D" id="3.90.70.10">
    <property type="entry name" value="Cysteine proteinases"/>
    <property type="match status" value="1"/>
</dbReference>
<organism evidence="3 4">
    <name type="scientific">Aliidiomarina shirensis</name>
    <dbReference type="NCBI Taxonomy" id="1048642"/>
    <lineage>
        <taxon>Bacteria</taxon>
        <taxon>Pseudomonadati</taxon>
        <taxon>Pseudomonadota</taxon>
        <taxon>Gammaproteobacteria</taxon>
        <taxon>Alteromonadales</taxon>
        <taxon>Idiomarinaceae</taxon>
        <taxon>Aliidiomarina</taxon>
    </lineage>
</organism>
<dbReference type="EMBL" id="PIPP01000007">
    <property type="protein sequence ID" value="RUO34378.1"/>
    <property type="molecule type" value="Genomic_DNA"/>
</dbReference>
<keyword evidence="1" id="KW-0812">Transmembrane</keyword>
<proteinExistence type="predicted"/>
<dbReference type="GO" id="GO:0016887">
    <property type="term" value="F:ATP hydrolysis activity"/>
    <property type="evidence" value="ECO:0007669"/>
    <property type="project" value="InterPro"/>
</dbReference>
<comment type="caution">
    <text evidence="3">The sequence shown here is derived from an EMBL/GenBank/DDBJ whole genome shotgun (WGS) entry which is preliminary data.</text>
</comment>
<feature type="transmembrane region" description="Helical" evidence="1">
    <location>
        <begin position="283"/>
        <end position="304"/>
    </location>
</feature>
<dbReference type="InterPro" id="IPR032389">
    <property type="entry name" value="GspB_C"/>
</dbReference>
<dbReference type="CDD" id="cd00009">
    <property type="entry name" value="AAA"/>
    <property type="match status" value="1"/>
</dbReference>
<evidence type="ECO:0000256" key="1">
    <source>
        <dbReference type="SAM" id="Phobius"/>
    </source>
</evidence>
<dbReference type="RefSeq" id="WP_126808964.1">
    <property type="nucleotide sequence ID" value="NZ_PIPP01000007.1"/>
</dbReference>
<dbReference type="InterPro" id="IPR052026">
    <property type="entry name" value="ExeA_AAA_ATPase_DNA-bind"/>
</dbReference>
<evidence type="ECO:0000259" key="2">
    <source>
        <dbReference type="SMART" id="SM00382"/>
    </source>
</evidence>
<name>A0A432WKU9_9GAMM</name>
<accession>A0A432WKU9</accession>
<keyword evidence="4" id="KW-1185">Reference proteome</keyword>
<evidence type="ECO:0000313" key="3">
    <source>
        <dbReference type="EMBL" id="RUO34378.1"/>
    </source>
</evidence>